<evidence type="ECO:0000313" key="2">
    <source>
        <dbReference type="Proteomes" id="UP000235786"/>
    </source>
</evidence>
<dbReference type="EMBL" id="KZ613973">
    <property type="protein sequence ID" value="PMD29571.1"/>
    <property type="molecule type" value="Genomic_DNA"/>
</dbReference>
<gene>
    <name evidence="1" type="ORF">L207DRAFT_520859</name>
</gene>
<organism evidence="1 2">
    <name type="scientific">Hyaloscypha variabilis (strain UAMH 11265 / GT02V1 / F)</name>
    <name type="common">Meliniomyces variabilis</name>
    <dbReference type="NCBI Taxonomy" id="1149755"/>
    <lineage>
        <taxon>Eukaryota</taxon>
        <taxon>Fungi</taxon>
        <taxon>Dikarya</taxon>
        <taxon>Ascomycota</taxon>
        <taxon>Pezizomycotina</taxon>
        <taxon>Leotiomycetes</taxon>
        <taxon>Helotiales</taxon>
        <taxon>Hyaloscyphaceae</taxon>
        <taxon>Hyaloscypha</taxon>
        <taxon>Hyaloscypha variabilis</taxon>
    </lineage>
</organism>
<dbReference type="Proteomes" id="UP000235786">
    <property type="component" value="Unassembled WGS sequence"/>
</dbReference>
<protein>
    <submittedName>
        <fullName evidence="1">Uncharacterized protein</fullName>
    </submittedName>
</protein>
<accession>A0A2J6QTH9</accession>
<name>A0A2J6QTH9_HYAVF</name>
<reference evidence="1 2" key="1">
    <citation type="submission" date="2016-04" db="EMBL/GenBank/DDBJ databases">
        <title>A degradative enzymes factory behind the ericoid mycorrhizal symbiosis.</title>
        <authorList>
            <consortium name="DOE Joint Genome Institute"/>
            <person name="Martino E."/>
            <person name="Morin E."/>
            <person name="Grelet G."/>
            <person name="Kuo A."/>
            <person name="Kohler A."/>
            <person name="Daghino S."/>
            <person name="Barry K."/>
            <person name="Choi C."/>
            <person name="Cichocki N."/>
            <person name="Clum A."/>
            <person name="Copeland A."/>
            <person name="Hainaut M."/>
            <person name="Haridas S."/>
            <person name="Labutti K."/>
            <person name="Lindquist E."/>
            <person name="Lipzen A."/>
            <person name="Khouja H.-R."/>
            <person name="Murat C."/>
            <person name="Ohm R."/>
            <person name="Olson A."/>
            <person name="Spatafora J."/>
            <person name="Veneault-Fourrey C."/>
            <person name="Henrissat B."/>
            <person name="Grigoriev I."/>
            <person name="Martin F."/>
            <person name="Perotto S."/>
        </authorList>
    </citation>
    <scope>NUCLEOTIDE SEQUENCE [LARGE SCALE GENOMIC DNA]</scope>
    <source>
        <strain evidence="1 2">F</strain>
    </source>
</reference>
<dbReference type="AlphaFoldDB" id="A0A2J6QTH9"/>
<keyword evidence="2" id="KW-1185">Reference proteome</keyword>
<evidence type="ECO:0000313" key="1">
    <source>
        <dbReference type="EMBL" id="PMD29571.1"/>
    </source>
</evidence>
<proteinExistence type="predicted"/>
<sequence length="105" mass="11061">MLVCRGLLCNLGLGWKCGGSHLLSSQFDLELGSMAWCVEVVNDISDGLPLCQSGIKSSTARPGLTLAMSWADRGRHDGITYTPPVSTKLRGGIVGAGLQESSQLL</sequence>